<keyword evidence="1" id="KW-0472">Membrane</keyword>
<accession>A0A4D7JS20</accession>
<feature type="transmembrane region" description="Helical" evidence="1">
    <location>
        <begin position="125"/>
        <end position="145"/>
    </location>
</feature>
<feature type="transmembrane region" description="Helical" evidence="1">
    <location>
        <begin position="6"/>
        <end position="25"/>
    </location>
</feature>
<organism evidence="2 3">
    <name type="scientific">Mangrovivirga cuniculi</name>
    <dbReference type="NCBI Taxonomy" id="2715131"/>
    <lineage>
        <taxon>Bacteria</taxon>
        <taxon>Pseudomonadati</taxon>
        <taxon>Bacteroidota</taxon>
        <taxon>Cytophagia</taxon>
        <taxon>Cytophagales</taxon>
        <taxon>Mangrovivirgaceae</taxon>
        <taxon>Mangrovivirga</taxon>
    </lineage>
</organism>
<feature type="transmembrane region" description="Helical" evidence="1">
    <location>
        <begin position="190"/>
        <end position="214"/>
    </location>
</feature>
<evidence type="ECO:0000313" key="2">
    <source>
        <dbReference type="EMBL" id="QCK13725.1"/>
    </source>
</evidence>
<feature type="transmembrane region" description="Helical" evidence="1">
    <location>
        <begin position="96"/>
        <end position="113"/>
    </location>
</feature>
<reference evidence="2 3" key="1">
    <citation type="submission" date="2018-04" db="EMBL/GenBank/DDBJ databases">
        <title>Complete genome uncultured novel isolate.</title>
        <authorList>
            <person name="Merlino G."/>
        </authorList>
    </citation>
    <scope>NUCLEOTIDE SEQUENCE [LARGE SCALE GENOMIC DNA]</scope>
    <source>
        <strain evidence="3">R1DC9</strain>
    </source>
</reference>
<protein>
    <submittedName>
        <fullName evidence="2">Uncharacterized protein</fullName>
    </submittedName>
</protein>
<evidence type="ECO:0000256" key="1">
    <source>
        <dbReference type="SAM" id="Phobius"/>
    </source>
</evidence>
<name>A0A4D7JS20_9BACT</name>
<keyword evidence="3" id="KW-1185">Reference proteome</keyword>
<evidence type="ECO:0000313" key="3">
    <source>
        <dbReference type="Proteomes" id="UP000298616"/>
    </source>
</evidence>
<sequence>MDLVKVLRDFIQYYFLFIPLIIGIVKFKKLDRGLKILLVYLLYCLISEMIMMYLAKVYHNNLFYYNIYPFLDFIIISTYTSHIIELNKLKKWIRRVFFPFFIIVFGIYLITQFDQLDKVTLPEFRSIGSFIIVISILFYYYSLLVKRSYANLFSNPHFIVSIGLIIYYAGTFMTWLFLETLFTTNLELFSLFSSTIHIFLFLFIKYFTILIAILKAGFSKSLGNVGA</sequence>
<proteinExistence type="predicted"/>
<dbReference type="AlphaFoldDB" id="A0A4D7JS20"/>
<feature type="transmembrane region" description="Helical" evidence="1">
    <location>
        <begin position="37"/>
        <end position="55"/>
    </location>
</feature>
<keyword evidence="1" id="KW-0812">Transmembrane</keyword>
<dbReference type="KEGG" id="fpf:DCC35_02620"/>
<gene>
    <name evidence="2" type="ORF">DCC35_02620</name>
</gene>
<feature type="transmembrane region" description="Helical" evidence="1">
    <location>
        <begin position="157"/>
        <end position="178"/>
    </location>
</feature>
<keyword evidence="1" id="KW-1133">Transmembrane helix</keyword>
<dbReference type="Proteomes" id="UP000298616">
    <property type="component" value="Chromosome"/>
</dbReference>
<dbReference type="EMBL" id="CP028923">
    <property type="protein sequence ID" value="QCK13725.1"/>
    <property type="molecule type" value="Genomic_DNA"/>
</dbReference>
<feature type="transmembrane region" description="Helical" evidence="1">
    <location>
        <begin position="67"/>
        <end position="84"/>
    </location>
</feature>